<dbReference type="EMBL" id="CP042914">
    <property type="protein sequence ID" value="QEG38373.1"/>
    <property type="molecule type" value="Genomic_DNA"/>
</dbReference>
<dbReference type="Pfam" id="PF00364">
    <property type="entry name" value="Biotin_lipoyl"/>
    <property type="match status" value="1"/>
</dbReference>
<dbReference type="Proteomes" id="UP000325286">
    <property type="component" value="Chromosome"/>
</dbReference>
<dbReference type="CDD" id="cd06850">
    <property type="entry name" value="biotinyl_domain"/>
    <property type="match status" value="1"/>
</dbReference>
<dbReference type="PRINTS" id="PR01071">
    <property type="entry name" value="ACOABIOTINCC"/>
</dbReference>
<reference evidence="6 7" key="1">
    <citation type="submission" date="2019-08" db="EMBL/GenBank/DDBJ databases">
        <title>Deep-cultivation of Planctomycetes and their phenomic and genomic characterization uncovers novel biology.</title>
        <authorList>
            <person name="Wiegand S."/>
            <person name="Jogler M."/>
            <person name="Boedeker C."/>
            <person name="Pinto D."/>
            <person name="Vollmers J."/>
            <person name="Rivas-Marin E."/>
            <person name="Kohn T."/>
            <person name="Peeters S.H."/>
            <person name="Heuer A."/>
            <person name="Rast P."/>
            <person name="Oberbeckmann S."/>
            <person name="Bunk B."/>
            <person name="Jeske O."/>
            <person name="Meyerdierks A."/>
            <person name="Storesund J.E."/>
            <person name="Kallscheuer N."/>
            <person name="Luecker S."/>
            <person name="Lage O.M."/>
            <person name="Pohl T."/>
            <person name="Merkel B.J."/>
            <person name="Hornburger P."/>
            <person name="Mueller R.-W."/>
            <person name="Bruemmer F."/>
            <person name="Labrenz M."/>
            <person name="Spormann A.M."/>
            <person name="Op den Camp H."/>
            <person name="Overmann J."/>
            <person name="Amann R."/>
            <person name="Jetten M.S.M."/>
            <person name="Mascher T."/>
            <person name="Medema M.H."/>
            <person name="Devos D.P."/>
            <person name="Kaster A.-K."/>
            <person name="Ovreas L."/>
            <person name="Rohde M."/>
            <person name="Galperin M.Y."/>
            <person name="Jogler C."/>
        </authorList>
    </citation>
    <scope>NUCLEOTIDE SEQUENCE [LARGE SCALE GENOMIC DNA]</scope>
    <source>
        <strain evidence="6 7">UC8</strain>
    </source>
</reference>
<dbReference type="GO" id="GO:0006633">
    <property type="term" value="P:fatty acid biosynthetic process"/>
    <property type="evidence" value="ECO:0007669"/>
    <property type="project" value="UniProtKB-UniPathway"/>
</dbReference>
<accession>A0A5B9QWP7</accession>
<dbReference type="UniPathway" id="UPA00094"/>
<dbReference type="GO" id="GO:0009317">
    <property type="term" value="C:acetyl-CoA carboxylase complex"/>
    <property type="evidence" value="ECO:0007669"/>
    <property type="project" value="InterPro"/>
</dbReference>
<dbReference type="InterPro" id="IPR000089">
    <property type="entry name" value="Biotin_lipoyl"/>
</dbReference>
<evidence type="ECO:0000313" key="6">
    <source>
        <dbReference type="EMBL" id="QEG38373.1"/>
    </source>
</evidence>
<dbReference type="PROSITE" id="PS50968">
    <property type="entry name" value="BIOTINYL_LIPOYL"/>
    <property type="match status" value="1"/>
</dbReference>
<dbReference type="RefSeq" id="WP_068134481.1">
    <property type="nucleotide sequence ID" value="NZ_CP042914.1"/>
</dbReference>
<protein>
    <recommendedName>
        <fullName evidence="2 4">Biotin carboxyl carrier protein of acetyl-CoA carboxylase</fullName>
    </recommendedName>
</protein>
<keyword evidence="4" id="KW-0276">Fatty acid metabolism</keyword>
<evidence type="ECO:0000256" key="1">
    <source>
        <dbReference type="ARBA" id="ARBA00003761"/>
    </source>
</evidence>
<sequence>MTEGGKRDSGSVFGIDRLKTLIELMEQHDLAEIDLQQDDERISLKRGGVQPTMAAPISLPAAAPAAPAAPAAAASPAGDGPNILTIKSPMVGTFYTKPNPESEPFVKVGDVISPEKVICIVEAMKVFNEIPAEVSGKVVAVLAENGEPVEFDKPLFKIDTSA</sequence>
<dbReference type="InterPro" id="IPR001249">
    <property type="entry name" value="AcCoA_biotinCC"/>
</dbReference>
<dbReference type="InterPro" id="IPR050709">
    <property type="entry name" value="Biotin_Carboxyl_Carrier/Decarb"/>
</dbReference>
<dbReference type="SUPFAM" id="SSF51230">
    <property type="entry name" value="Single hybrid motif"/>
    <property type="match status" value="1"/>
</dbReference>
<organism evidence="6 7">
    <name type="scientific">Roseimaritima ulvae</name>
    <dbReference type="NCBI Taxonomy" id="980254"/>
    <lineage>
        <taxon>Bacteria</taxon>
        <taxon>Pseudomonadati</taxon>
        <taxon>Planctomycetota</taxon>
        <taxon>Planctomycetia</taxon>
        <taxon>Pirellulales</taxon>
        <taxon>Pirellulaceae</taxon>
        <taxon>Roseimaritima</taxon>
    </lineage>
</organism>
<dbReference type="Gene3D" id="2.40.50.100">
    <property type="match status" value="1"/>
</dbReference>
<dbReference type="NCBIfam" id="TIGR00531">
    <property type="entry name" value="BCCP"/>
    <property type="match status" value="1"/>
</dbReference>
<dbReference type="GO" id="GO:0003989">
    <property type="term" value="F:acetyl-CoA carboxylase activity"/>
    <property type="evidence" value="ECO:0007669"/>
    <property type="project" value="InterPro"/>
</dbReference>
<keyword evidence="4" id="KW-0275">Fatty acid biosynthesis</keyword>
<dbReference type="PANTHER" id="PTHR45266:SF3">
    <property type="entry name" value="OXALOACETATE DECARBOXYLASE ALPHA CHAIN"/>
    <property type="match status" value="1"/>
</dbReference>
<evidence type="ECO:0000313" key="7">
    <source>
        <dbReference type="Proteomes" id="UP000325286"/>
    </source>
</evidence>
<dbReference type="KEGG" id="rul:UC8_03300"/>
<dbReference type="PANTHER" id="PTHR45266">
    <property type="entry name" value="OXALOACETATE DECARBOXYLASE ALPHA CHAIN"/>
    <property type="match status" value="1"/>
</dbReference>
<evidence type="ECO:0000259" key="5">
    <source>
        <dbReference type="PROSITE" id="PS50968"/>
    </source>
</evidence>
<proteinExistence type="predicted"/>
<comment type="pathway">
    <text evidence="4">Lipid metabolism; fatty acid biosynthesis.</text>
</comment>
<feature type="domain" description="Lipoyl-binding" evidence="5">
    <location>
        <begin position="83"/>
        <end position="159"/>
    </location>
</feature>
<keyword evidence="3 4" id="KW-0092">Biotin</keyword>
<dbReference type="OrthoDB" id="9811735at2"/>
<keyword evidence="7" id="KW-1185">Reference proteome</keyword>
<evidence type="ECO:0000256" key="2">
    <source>
        <dbReference type="ARBA" id="ARBA00017562"/>
    </source>
</evidence>
<comment type="function">
    <text evidence="1 4">This protein is a component of the acetyl coenzyme A carboxylase complex; first, biotin carboxylase catalyzes the carboxylation of the carrier protein and then the transcarboxylase transfers the carboxyl group to form malonyl-CoA.</text>
</comment>
<dbReference type="AlphaFoldDB" id="A0A5B9QWP7"/>
<keyword evidence="4" id="KW-0443">Lipid metabolism</keyword>
<keyword evidence="4" id="KW-0444">Lipid biosynthesis</keyword>
<name>A0A5B9QWP7_9BACT</name>
<dbReference type="InterPro" id="IPR011053">
    <property type="entry name" value="Single_hybrid_motif"/>
</dbReference>
<gene>
    <name evidence="6" type="primary">accB</name>
    <name evidence="6" type="ORF">UC8_03300</name>
</gene>
<evidence type="ECO:0000256" key="4">
    <source>
        <dbReference type="RuleBase" id="RU364072"/>
    </source>
</evidence>
<evidence type="ECO:0000256" key="3">
    <source>
        <dbReference type="ARBA" id="ARBA00023267"/>
    </source>
</evidence>